<evidence type="ECO:0000313" key="1">
    <source>
        <dbReference type="EMBL" id="KAF0314485.1"/>
    </source>
</evidence>
<comment type="caution">
    <text evidence="1">The sequence shown here is derived from an EMBL/GenBank/DDBJ whole genome shotgun (WGS) entry which is preliminary data.</text>
</comment>
<sequence length="113" mass="12409">MFWAETYKLGCGYTSFFSEYANGWRVYLVCNYGPTGNWQFGEMYKIGPPCSKCPNGTTCGGDSRYPSLCSSDDGEVPDSLATVGLVYHAGQDALNVWHWSVLISFVAAVRAIP</sequence>
<proteinExistence type="predicted"/>
<dbReference type="InterPro" id="IPR035940">
    <property type="entry name" value="CAP_sf"/>
</dbReference>
<reference evidence="1 2" key="1">
    <citation type="submission" date="2019-07" db="EMBL/GenBank/DDBJ databases">
        <title>Draft genome assembly of a fouling barnacle, Amphibalanus amphitrite (Darwin, 1854): The first reference genome for Thecostraca.</title>
        <authorList>
            <person name="Kim W."/>
        </authorList>
    </citation>
    <scope>NUCLEOTIDE SEQUENCE [LARGE SCALE GENOMIC DNA]</scope>
    <source>
        <strain evidence="1">SNU_AA5</strain>
        <tissue evidence="1">Soma without cirri and trophi</tissue>
    </source>
</reference>
<dbReference type="GO" id="GO:0005576">
    <property type="term" value="C:extracellular region"/>
    <property type="evidence" value="ECO:0007669"/>
    <property type="project" value="InterPro"/>
</dbReference>
<dbReference type="OrthoDB" id="414826at2759"/>
<organism evidence="1 2">
    <name type="scientific">Amphibalanus amphitrite</name>
    <name type="common">Striped barnacle</name>
    <name type="synonym">Balanus amphitrite</name>
    <dbReference type="NCBI Taxonomy" id="1232801"/>
    <lineage>
        <taxon>Eukaryota</taxon>
        <taxon>Metazoa</taxon>
        <taxon>Ecdysozoa</taxon>
        <taxon>Arthropoda</taxon>
        <taxon>Crustacea</taxon>
        <taxon>Multicrustacea</taxon>
        <taxon>Cirripedia</taxon>
        <taxon>Thoracica</taxon>
        <taxon>Thoracicalcarea</taxon>
        <taxon>Balanomorpha</taxon>
        <taxon>Balanoidea</taxon>
        <taxon>Balanidae</taxon>
        <taxon>Amphibalaninae</taxon>
        <taxon>Amphibalanus</taxon>
    </lineage>
</organism>
<dbReference type="InterPro" id="IPR018244">
    <property type="entry name" value="Allrgn_V5/Tpx1_CS"/>
</dbReference>
<gene>
    <name evidence="1" type="primary">VA5_5</name>
    <name evidence="1" type="ORF">FJT64_015065</name>
</gene>
<keyword evidence="2" id="KW-1185">Reference proteome</keyword>
<dbReference type="SUPFAM" id="SSF55797">
    <property type="entry name" value="PR-1-like"/>
    <property type="match status" value="1"/>
</dbReference>
<dbReference type="Gene3D" id="3.40.33.10">
    <property type="entry name" value="CAP"/>
    <property type="match status" value="1"/>
</dbReference>
<accession>A0A6A4X5H5</accession>
<dbReference type="AlphaFoldDB" id="A0A6A4X5H5"/>
<dbReference type="PROSITE" id="PS01010">
    <property type="entry name" value="CRISP_2"/>
    <property type="match status" value="1"/>
</dbReference>
<dbReference type="EMBL" id="VIIS01000017">
    <property type="protein sequence ID" value="KAF0314485.1"/>
    <property type="molecule type" value="Genomic_DNA"/>
</dbReference>
<dbReference type="Proteomes" id="UP000440578">
    <property type="component" value="Unassembled WGS sequence"/>
</dbReference>
<evidence type="ECO:0000313" key="2">
    <source>
        <dbReference type="Proteomes" id="UP000440578"/>
    </source>
</evidence>
<name>A0A6A4X5H5_AMPAM</name>
<protein>
    <submittedName>
        <fullName evidence="1">Venom allergen 5</fullName>
    </submittedName>
</protein>